<comment type="similarity">
    <text evidence="15">Belongs to the ribF family.</text>
</comment>
<keyword evidence="8 15" id="KW-0547">Nucleotide-binding</keyword>
<evidence type="ECO:0000256" key="4">
    <source>
        <dbReference type="ARBA" id="ARBA00022630"/>
    </source>
</evidence>
<dbReference type="PIRSF" id="PIRSF004491">
    <property type="entry name" value="FAD_Synth"/>
    <property type="match status" value="1"/>
</dbReference>
<comment type="pathway">
    <text evidence="3 15">Cofactor biosynthesis; FMN biosynthesis; FMN from riboflavin (ATP route): step 1/1.</text>
</comment>
<evidence type="ECO:0000256" key="14">
    <source>
        <dbReference type="ARBA" id="ARBA00049494"/>
    </source>
</evidence>
<evidence type="ECO:0000256" key="1">
    <source>
        <dbReference type="ARBA" id="ARBA00002121"/>
    </source>
</evidence>
<dbReference type="Gene3D" id="2.40.30.30">
    <property type="entry name" value="Riboflavin kinase-like"/>
    <property type="match status" value="1"/>
</dbReference>
<evidence type="ECO:0000256" key="11">
    <source>
        <dbReference type="ARBA" id="ARBA00022840"/>
    </source>
</evidence>
<feature type="domain" description="Riboflavin kinase" evidence="16">
    <location>
        <begin position="173"/>
        <end position="299"/>
    </location>
</feature>
<evidence type="ECO:0000256" key="13">
    <source>
        <dbReference type="ARBA" id="ARBA00047880"/>
    </source>
</evidence>
<sequence>MQGSKSVATVGFFDGVHLGHQDLLQRVRTEAGKMGAKSVVITFAEHPLTVVGGASRKKPLLLCDRRDKEMLLSQQGMDFILMLHFTPELAAITGKDFAQTLHDKCNTTALVMGYDNHFGSKRFSTQEETQAYIDSWAIPVIRHEALYKDDIKVSSSVIRSAVQSGDFAKAWSLLGRPYSVKGIVQHGSKIGRSIEYPTANIEIDPEHELVPAQGIFVSEVIVEGTRYGGMSYYGQRPTLGHDEKARMEVFLFDFSGDLYGKEVEILFYHYLRADIKFYSLDALAEQLRKDEIDSRAFLKNLHAE</sequence>
<reference evidence="17 18" key="1">
    <citation type="submission" date="2014-08" db="EMBL/GenBank/DDBJ databases">
        <title>Porphyromonas canoris strain:OH2762 Genome sequencing.</title>
        <authorList>
            <person name="Wallis C."/>
            <person name="Deusch O."/>
            <person name="O'Flynn C."/>
            <person name="Davis I."/>
            <person name="Jospin G."/>
            <person name="Darling A.E."/>
            <person name="Coil D.A."/>
            <person name="Alexiev A."/>
            <person name="Horsfall A."/>
            <person name="Kirkwood N."/>
            <person name="Harris S."/>
            <person name="Eisen J.A."/>
        </authorList>
    </citation>
    <scope>NUCLEOTIDE SEQUENCE [LARGE SCALE GENOMIC DNA]</scope>
    <source>
        <strain evidence="18">COT-108 OH2762</strain>
    </source>
</reference>
<dbReference type="PANTHER" id="PTHR22749:SF6">
    <property type="entry name" value="RIBOFLAVIN KINASE"/>
    <property type="match status" value="1"/>
</dbReference>
<keyword evidence="4 15" id="KW-0285">Flavoprotein</keyword>
<dbReference type="SUPFAM" id="SSF52374">
    <property type="entry name" value="Nucleotidylyl transferase"/>
    <property type="match status" value="1"/>
</dbReference>
<dbReference type="InterPro" id="IPR023465">
    <property type="entry name" value="Riboflavin_kinase_dom_sf"/>
</dbReference>
<dbReference type="Pfam" id="PF06574">
    <property type="entry name" value="FAD_syn"/>
    <property type="match status" value="1"/>
</dbReference>
<keyword evidence="12" id="KW-0511">Multifunctional enzyme</keyword>
<evidence type="ECO:0000256" key="8">
    <source>
        <dbReference type="ARBA" id="ARBA00022741"/>
    </source>
</evidence>
<evidence type="ECO:0000313" key="17">
    <source>
        <dbReference type="EMBL" id="KGN93609.1"/>
    </source>
</evidence>
<dbReference type="EC" id="2.7.1.26" evidence="15"/>
<evidence type="ECO:0000256" key="10">
    <source>
        <dbReference type="ARBA" id="ARBA00022827"/>
    </source>
</evidence>
<dbReference type="NCBIfam" id="TIGR00083">
    <property type="entry name" value="ribF"/>
    <property type="match status" value="1"/>
</dbReference>
<gene>
    <name evidence="17" type="ORF">HQ43_00255</name>
</gene>
<keyword evidence="10 15" id="KW-0274">FAD</keyword>
<dbReference type="SMART" id="SM00904">
    <property type="entry name" value="Flavokinase"/>
    <property type="match status" value="1"/>
</dbReference>
<dbReference type="SUPFAM" id="SSF82114">
    <property type="entry name" value="Riboflavin kinase-like"/>
    <property type="match status" value="1"/>
</dbReference>
<dbReference type="EC" id="2.7.7.2" evidence="15"/>
<dbReference type="Gene3D" id="3.40.50.620">
    <property type="entry name" value="HUPs"/>
    <property type="match status" value="1"/>
</dbReference>
<keyword evidence="7 15" id="KW-0548">Nucleotidyltransferase</keyword>
<keyword evidence="9 15" id="KW-0418">Kinase</keyword>
<comment type="function">
    <text evidence="1">Catalyzes the phosphorylation of riboflavin to FMN followed by the adenylation of FMN to FAD.</text>
</comment>
<evidence type="ECO:0000256" key="5">
    <source>
        <dbReference type="ARBA" id="ARBA00022643"/>
    </source>
</evidence>
<evidence type="ECO:0000256" key="2">
    <source>
        <dbReference type="ARBA" id="ARBA00004726"/>
    </source>
</evidence>
<keyword evidence="11 15" id="KW-0067">ATP-binding</keyword>
<dbReference type="InterPro" id="IPR014729">
    <property type="entry name" value="Rossmann-like_a/b/a_fold"/>
</dbReference>
<evidence type="ECO:0000256" key="15">
    <source>
        <dbReference type="PIRNR" id="PIRNR004491"/>
    </source>
</evidence>
<dbReference type="InterPro" id="IPR002606">
    <property type="entry name" value="Riboflavin_kinase_bac"/>
</dbReference>
<evidence type="ECO:0000256" key="7">
    <source>
        <dbReference type="ARBA" id="ARBA00022695"/>
    </source>
</evidence>
<dbReference type="EMBL" id="JQZV01000001">
    <property type="protein sequence ID" value="KGN93609.1"/>
    <property type="molecule type" value="Genomic_DNA"/>
</dbReference>
<comment type="catalytic activity">
    <reaction evidence="14 15">
        <text>FMN + ATP + H(+) = FAD + diphosphate</text>
        <dbReference type="Rhea" id="RHEA:17237"/>
        <dbReference type="ChEBI" id="CHEBI:15378"/>
        <dbReference type="ChEBI" id="CHEBI:30616"/>
        <dbReference type="ChEBI" id="CHEBI:33019"/>
        <dbReference type="ChEBI" id="CHEBI:57692"/>
        <dbReference type="ChEBI" id="CHEBI:58210"/>
        <dbReference type="EC" id="2.7.7.2"/>
    </reaction>
</comment>
<organism evidence="17 18">
    <name type="scientific">Porphyromonas canoris</name>
    <dbReference type="NCBI Taxonomy" id="36875"/>
    <lineage>
        <taxon>Bacteria</taxon>
        <taxon>Pseudomonadati</taxon>
        <taxon>Bacteroidota</taxon>
        <taxon>Bacteroidia</taxon>
        <taxon>Bacteroidales</taxon>
        <taxon>Porphyromonadaceae</taxon>
        <taxon>Porphyromonas</taxon>
    </lineage>
</organism>
<accession>A0ABR4XNH5</accession>
<dbReference type="CDD" id="cd02064">
    <property type="entry name" value="FAD_synthetase_N"/>
    <property type="match status" value="1"/>
</dbReference>
<keyword evidence="5 15" id="KW-0288">FMN</keyword>
<keyword evidence="18" id="KW-1185">Reference proteome</keyword>
<proteinExistence type="inferred from homology"/>
<protein>
    <recommendedName>
        <fullName evidence="15">Riboflavin biosynthesis protein</fullName>
    </recommendedName>
    <domain>
        <recommendedName>
            <fullName evidence="15">Riboflavin kinase</fullName>
            <ecNumber evidence="15">2.7.1.26</ecNumber>
        </recommendedName>
        <alternativeName>
            <fullName evidence="15">Flavokinase</fullName>
        </alternativeName>
    </domain>
    <domain>
        <recommendedName>
            <fullName evidence="15">FMN adenylyltransferase</fullName>
            <ecNumber evidence="15">2.7.7.2</ecNumber>
        </recommendedName>
        <alternativeName>
            <fullName evidence="15">FAD pyrophosphorylase</fullName>
        </alternativeName>
        <alternativeName>
            <fullName evidence="15">FAD synthase</fullName>
        </alternativeName>
    </domain>
</protein>
<dbReference type="PANTHER" id="PTHR22749">
    <property type="entry name" value="RIBOFLAVIN KINASE/FMN ADENYLYLTRANSFERASE"/>
    <property type="match status" value="1"/>
</dbReference>
<evidence type="ECO:0000259" key="16">
    <source>
        <dbReference type="SMART" id="SM00904"/>
    </source>
</evidence>
<dbReference type="Pfam" id="PF01687">
    <property type="entry name" value="Flavokinase"/>
    <property type="match status" value="1"/>
</dbReference>
<dbReference type="InterPro" id="IPR015864">
    <property type="entry name" value="FAD_synthase"/>
</dbReference>
<comment type="pathway">
    <text evidence="2 15">Cofactor biosynthesis; FAD biosynthesis; FAD from FMN: step 1/1.</text>
</comment>
<comment type="catalytic activity">
    <reaction evidence="13 15">
        <text>riboflavin + ATP = FMN + ADP + H(+)</text>
        <dbReference type="Rhea" id="RHEA:14357"/>
        <dbReference type="ChEBI" id="CHEBI:15378"/>
        <dbReference type="ChEBI" id="CHEBI:30616"/>
        <dbReference type="ChEBI" id="CHEBI:57986"/>
        <dbReference type="ChEBI" id="CHEBI:58210"/>
        <dbReference type="ChEBI" id="CHEBI:456216"/>
        <dbReference type="EC" id="2.7.1.26"/>
    </reaction>
</comment>
<name>A0ABR4XNH5_9PORP</name>
<evidence type="ECO:0000256" key="12">
    <source>
        <dbReference type="ARBA" id="ARBA00023268"/>
    </source>
</evidence>
<dbReference type="Proteomes" id="UP000030101">
    <property type="component" value="Unassembled WGS sequence"/>
</dbReference>
<evidence type="ECO:0000256" key="3">
    <source>
        <dbReference type="ARBA" id="ARBA00005201"/>
    </source>
</evidence>
<comment type="caution">
    <text evidence="17">The sequence shown here is derived from an EMBL/GenBank/DDBJ whole genome shotgun (WGS) entry which is preliminary data.</text>
</comment>
<evidence type="ECO:0000256" key="9">
    <source>
        <dbReference type="ARBA" id="ARBA00022777"/>
    </source>
</evidence>
<evidence type="ECO:0000256" key="6">
    <source>
        <dbReference type="ARBA" id="ARBA00022679"/>
    </source>
</evidence>
<evidence type="ECO:0000313" key="18">
    <source>
        <dbReference type="Proteomes" id="UP000030101"/>
    </source>
</evidence>
<keyword evidence="6 15" id="KW-0808">Transferase</keyword>
<dbReference type="InterPro" id="IPR015865">
    <property type="entry name" value="Riboflavin_kinase_bac/euk"/>
</dbReference>
<dbReference type="InterPro" id="IPR023468">
    <property type="entry name" value="Riboflavin_kinase"/>
</dbReference>